<sequence length="355" mass="36663">MLVGLVGVIAGSFLVRVPAPVSVSGSISPTEAPVARVETVDKQNASLVVVVTPEVKVMTHKTGIVTGAVCAPGDVWTSGQSVFSINDEPLVFLATARPLWRDLTVGDRGPDVKALQNELNRLGYAVSADGVVGQRTVNAARALARAAGSVTAASWGSIPVESFVWLPASPITVATCTTATGTHLSAANPLAMLPTALTSAKVKQLPSGLIPGDRVLKLDEVTIPVDAQGRVSNPEDLAKLSQSPAYLEYMANQTSNPGANSLTGDSSQDTTTGSGTARAGMSIIFQLAQPLTVYSLPAAAVYSVSDTKGCVLSHGVGVPVTITSSQLGQTFIIPDREDATLDTVTLRPPKTLPCR</sequence>
<dbReference type="SUPFAM" id="SSF47090">
    <property type="entry name" value="PGBD-like"/>
    <property type="match status" value="1"/>
</dbReference>
<dbReference type="Gene3D" id="1.10.101.10">
    <property type="entry name" value="PGBD-like superfamily/PGBD"/>
    <property type="match status" value="1"/>
</dbReference>
<evidence type="ECO:0000256" key="1">
    <source>
        <dbReference type="SAM" id="MobiDB-lite"/>
    </source>
</evidence>
<organism evidence="3 4">
    <name type="scientific">Candidatus Lumbricidiphila eiseniae</name>
    <dbReference type="NCBI Taxonomy" id="1969409"/>
    <lineage>
        <taxon>Bacteria</taxon>
        <taxon>Bacillati</taxon>
        <taxon>Actinomycetota</taxon>
        <taxon>Actinomycetes</taxon>
        <taxon>Micrococcales</taxon>
        <taxon>Microbacteriaceae</taxon>
        <taxon>Candidatus Lumbricidiphila</taxon>
    </lineage>
</organism>
<dbReference type="Pfam" id="PF01471">
    <property type="entry name" value="PG_binding_1"/>
    <property type="match status" value="1"/>
</dbReference>
<gene>
    <name evidence="3" type="ORF">B5766_04630</name>
</gene>
<dbReference type="InterPro" id="IPR002477">
    <property type="entry name" value="Peptidoglycan-bd-like"/>
</dbReference>
<feature type="region of interest" description="Disordered" evidence="1">
    <location>
        <begin position="254"/>
        <end position="275"/>
    </location>
</feature>
<feature type="compositionally biased region" description="Low complexity" evidence="1">
    <location>
        <begin position="263"/>
        <end position="275"/>
    </location>
</feature>
<dbReference type="EMBL" id="NAEP01000028">
    <property type="protein sequence ID" value="PDQ35744.1"/>
    <property type="molecule type" value="Genomic_DNA"/>
</dbReference>
<accession>A0A2A6FS93</accession>
<protein>
    <recommendedName>
        <fullName evidence="2">Peptidoglycan binding-like domain-containing protein</fullName>
    </recommendedName>
</protein>
<evidence type="ECO:0000313" key="4">
    <source>
        <dbReference type="Proteomes" id="UP000219994"/>
    </source>
</evidence>
<proteinExistence type="predicted"/>
<dbReference type="InterPro" id="IPR036366">
    <property type="entry name" value="PGBDSf"/>
</dbReference>
<evidence type="ECO:0000259" key="2">
    <source>
        <dbReference type="Pfam" id="PF01471"/>
    </source>
</evidence>
<dbReference type="AlphaFoldDB" id="A0A2A6FS93"/>
<evidence type="ECO:0000313" key="3">
    <source>
        <dbReference type="EMBL" id="PDQ35744.1"/>
    </source>
</evidence>
<name>A0A2A6FS93_9MICO</name>
<dbReference type="InterPro" id="IPR036365">
    <property type="entry name" value="PGBD-like_sf"/>
</dbReference>
<feature type="domain" description="Peptidoglycan binding-like" evidence="2">
    <location>
        <begin position="108"/>
        <end position="141"/>
    </location>
</feature>
<dbReference type="Proteomes" id="UP000219994">
    <property type="component" value="Unassembled WGS sequence"/>
</dbReference>
<comment type="caution">
    <text evidence="3">The sequence shown here is derived from an EMBL/GenBank/DDBJ whole genome shotgun (WGS) entry which is preliminary data.</text>
</comment>
<reference evidence="4" key="1">
    <citation type="submission" date="2017-03" db="EMBL/GenBank/DDBJ databases">
        <authorList>
            <person name="Lund M.B."/>
        </authorList>
    </citation>
    <scope>NUCLEOTIDE SEQUENCE [LARGE SCALE GENOMIC DNA]</scope>
</reference>